<dbReference type="InterPro" id="IPR000917">
    <property type="entry name" value="Sulfatase_N"/>
</dbReference>
<dbReference type="InterPro" id="IPR017850">
    <property type="entry name" value="Alkaline_phosphatase_core_sf"/>
</dbReference>
<dbReference type="RefSeq" id="WP_169262197.1">
    <property type="nucleotide sequence ID" value="NZ_WTVQ01000048.1"/>
</dbReference>
<evidence type="ECO:0000256" key="3">
    <source>
        <dbReference type="ARBA" id="ARBA00022692"/>
    </source>
</evidence>
<feature type="compositionally biased region" description="Pro residues" evidence="6">
    <location>
        <begin position="526"/>
        <end position="541"/>
    </location>
</feature>
<evidence type="ECO:0000256" key="2">
    <source>
        <dbReference type="ARBA" id="ARBA00022475"/>
    </source>
</evidence>
<dbReference type="SUPFAM" id="SSF53649">
    <property type="entry name" value="Alkaline phosphatase-like"/>
    <property type="match status" value="1"/>
</dbReference>
<dbReference type="PANTHER" id="PTHR47371">
    <property type="entry name" value="LIPOTEICHOIC ACID SYNTHASE"/>
    <property type="match status" value="1"/>
</dbReference>
<dbReference type="Gene3D" id="3.40.720.10">
    <property type="entry name" value="Alkaline Phosphatase, subunit A"/>
    <property type="match status" value="1"/>
</dbReference>
<keyword evidence="5" id="KW-0472">Membrane</keyword>
<evidence type="ECO:0000256" key="1">
    <source>
        <dbReference type="ARBA" id="ARBA00004651"/>
    </source>
</evidence>
<evidence type="ECO:0000313" key="8">
    <source>
        <dbReference type="EMBL" id="NMG77065.1"/>
    </source>
</evidence>
<reference evidence="8 9" key="1">
    <citation type="submission" date="2019-12" db="EMBL/GenBank/DDBJ databases">
        <title>Comparative genomics gives insights into the taxonomy of the Azoarcus-Aromatoleum group and reveals separate origins of nif in the plant-associated Azoarcus and non-plant-associated Aromatoleum sub-groups.</title>
        <authorList>
            <person name="Lafos M."/>
            <person name="Maluk M."/>
            <person name="Batista M."/>
            <person name="Junghare M."/>
            <person name="Carmona M."/>
            <person name="Faoro H."/>
            <person name="Cruz L.M."/>
            <person name="Battistoni F."/>
            <person name="De Souza E."/>
            <person name="Pedrosa F."/>
            <person name="Chen W.-M."/>
            <person name="Poole P.S."/>
            <person name="Dixon R.A."/>
            <person name="James E.K."/>
        </authorList>
    </citation>
    <scope>NUCLEOTIDE SEQUENCE [LARGE SCALE GENOMIC DNA]</scope>
    <source>
        <strain evidence="8 9">22Lin</strain>
    </source>
</reference>
<keyword evidence="3" id="KW-0812">Transmembrane</keyword>
<evidence type="ECO:0000256" key="5">
    <source>
        <dbReference type="ARBA" id="ARBA00023136"/>
    </source>
</evidence>
<keyword evidence="9" id="KW-1185">Reference proteome</keyword>
<keyword evidence="4" id="KW-1133">Transmembrane helix</keyword>
<evidence type="ECO:0000313" key="9">
    <source>
        <dbReference type="Proteomes" id="UP000648984"/>
    </source>
</evidence>
<evidence type="ECO:0000259" key="7">
    <source>
        <dbReference type="Pfam" id="PF00884"/>
    </source>
</evidence>
<protein>
    <submittedName>
        <fullName evidence="8">Sulfatase-like hydrolase/transferase</fullName>
    </submittedName>
</protein>
<name>A0ABX1QIP2_9RHOO</name>
<comment type="caution">
    <text evidence="8">The sequence shown here is derived from an EMBL/GenBank/DDBJ whole genome shotgun (WGS) entry which is preliminary data.</text>
</comment>
<feature type="region of interest" description="Disordered" evidence="6">
    <location>
        <begin position="511"/>
        <end position="549"/>
    </location>
</feature>
<proteinExistence type="predicted"/>
<dbReference type="Proteomes" id="UP000648984">
    <property type="component" value="Unassembled WGS sequence"/>
</dbReference>
<sequence>MRIRKLIKPLAILVGCLLYAIPDWLTDEFGSVSIDQVLYHLRFGAEGLLTSDPELTRRFLWRALALPTALALVLWGVDEWANHLRANPHKWPVPWLRRGYYWVRVGMRRLGAALLRLTRHGVSRAIPLIVLGAGVAYFIDSFSLARYVRAYFGEDYFAGSYVDPARVAVKSGKEKPKNLVLIYVESLENTYSDPALFGRDLLHRLTAYKSKPRVISFDNYREMQGAHFTIAGIVATQCGLPLKSVALFGGNVQGEQVERFLPRARCLGDILASHGYTNVFLNGSSLAFAGVGKFFQDHHYNRVVGREEWISEGERPELMSGWGLHDDDLFRRARGELDKLMKSRKPFNLTVLTIDMHHPYGHLSSHCERQGFQDFEGIVECTAGQVADFIDYIAAKGWSDRVAVVVQGDHLAMGNTSYDKLIKNPERRVFNLLVGADKKVTKNTDEVTHFDMLPTILDLVGLKVEGERAGLGYSAIGPVTVPRPTDRIAKMTEQLMNYSATYRALWELPPLPGPDGDGAADVIVTPVPPPPRPPTPAPAPSPRKVGHSD</sequence>
<evidence type="ECO:0000256" key="4">
    <source>
        <dbReference type="ARBA" id="ARBA00022989"/>
    </source>
</evidence>
<feature type="domain" description="Sulfatase N-terminal" evidence="7">
    <location>
        <begin position="177"/>
        <end position="461"/>
    </location>
</feature>
<dbReference type="Pfam" id="PF00884">
    <property type="entry name" value="Sulfatase"/>
    <property type="match status" value="1"/>
</dbReference>
<dbReference type="PANTHER" id="PTHR47371:SF3">
    <property type="entry name" value="PHOSPHOGLYCEROL TRANSFERASE I"/>
    <property type="match status" value="1"/>
</dbReference>
<dbReference type="InterPro" id="IPR050448">
    <property type="entry name" value="OpgB/LTA_synthase_biosynth"/>
</dbReference>
<dbReference type="EMBL" id="WTVQ01000048">
    <property type="protein sequence ID" value="NMG77065.1"/>
    <property type="molecule type" value="Genomic_DNA"/>
</dbReference>
<keyword evidence="2" id="KW-1003">Cell membrane</keyword>
<gene>
    <name evidence="8" type="ORF">GPA25_20130</name>
</gene>
<organism evidence="8 9">
    <name type="scientific">Aromatoleum diolicum</name>
    <dbReference type="NCBI Taxonomy" id="75796"/>
    <lineage>
        <taxon>Bacteria</taxon>
        <taxon>Pseudomonadati</taxon>
        <taxon>Pseudomonadota</taxon>
        <taxon>Betaproteobacteria</taxon>
        <taxon>Rhodocyclales</taxon>
        <taxon>Rhodocyclaceae</taxon>
        <taxon>Aromatoleum</taxon>
    </lineage>
</organism>
<comment type="subcellular location">
    <subcellularLocation>
        <location evidence="1">Cell membrane</location>
        <topology evidence="1">Multi-pass membrane protein</topology>
    </subcellularLocation>
</comment>
<accession>A0ABX1QIP2</accession>
<dbReference type="CDD" id="cd16015">
    <property type="entry name" value="LTA_synthase"/>
    <property type="match status" value="1"/>
</dbReference>
<evidence type="ECO:0000256" key="6">
    <source>
        <dbReference type="SAM" id="MobiDB-lite"/>
    </source>
</evidence>